<evidence type="ECO:0000313" key="4">
    <source>
        <dbReference type="EMBL" id="KAK3058451.1"/>
    </source>
</evidence>
<organism evidence="4 5">
    <name type="scientific">Extremus antarcticus</name>
    <dbReference type="NCBI Taxonomy" id="702011"/>
    <lineage>
        <taxon>Eukaryota</taxon>
        <taxon>Fungi</taxon>
        <taxon>Dikarya</taxon>
        <taxon>Ascomycota</taxon>
        <taxon>Pezizomycotina</taxon>
        <taxon>Dothideomycetes</taxon>
        <taxon>Dothideomycetidae</taxon>
        <taxon>Mycosphaerellales</taxon>
        <taxon>Extremaceae</taxon>
        <taxon>Extremus</taxon>
    </lineage>
</organism>
<proteinExistence type="predicted"/>
<evidence type="ECO:0000313" key="5">
    <source>
        <dbReference type="Proteomes" id="UP001271007"/>
    </source>
</evidence>
<feature type="compositionally biased region" description="Basic and acidic residues" evidence="1">
    <location>
        <begin position="637"/>
        <end position="651"/>
    </location>
</feature>
<evidence type="ECO:0000256" key="3">
    <source>
        <dbReference type="SAM" id="SignalP"/>
    </source>
</evidence>
<evidence type="ECO:0008006" key="6">
    <source>
        <dbReference type="Google" id="ProtNLM"/>
    </source>
</evidence>
<keyword evidence="2" id="KW-1133">Transmembrane helix</keyword>
<comment type="caution">
    <text evidence="4">The sequence shown here is derived from an EMBL/GenBank/DDBJ whole genome shotgun (WGS) entry which is preliminary data.</text>
</comment>
<accession>A0AAJ0GIZ1</accession>
<dbReference type="PANTHER" id="PTHR35340:SF8">
    <property type="entry name" value="ASST-DOMAIN-CONTAINING PROTEIN"/>
    <property type="match status" value="1"/>
</dbReference>
<keyword evidence="5" id="KW-1185">Reference proteome</keyword>
<feature type="signal peptide" evidence="3">
    <location>
        <begin position="1"/>
        <end position="20"/>
    </location>
</feature>
<reference evidence="4" key="1">
    <citation type="submission" date="2023-04" db="EMBL/GenBank/DDBJ databases">
        <title>Black Yeasts Isolated from many extreme environments.</title>
        <authorList>
            <person name="Coleine C."/>
            <person name="Stajich J.E."/>
            <person name="Selbmann L."/>
        </authorList>
    </citation>
    <scope>NUCLEOTIDE SEQUENCE</scope>
    <source>
        <strain evidence="4">CCFEE 5312</strain>
    </source>
</reference>
<protein>
    <recommendedName>
        <fullName evidence="6">ASST-domain-containing protein</fullName>
    </recommendedName>
</protein>
<dbReference type="InterPro" id="IPR039535">
    <property type="entry name" value="ASST-like"/>
</dbReference>
<feature type="region of interest" description="Disordered" evidence="1">
    <location>
        <begin position="637"/>
        <end position="669"/>
    </location>
</feature>
<dbReference type="PANTHER" id="PTHR35340">
    <property type="entry name" value="PQQ ENZYME REPEAT PROTEIN-RELATED"/>
    <property type="match status" value="1"/>
</dbReference>
<keyword evidence="2" id="KW-0812">Transmembrane</keyword>
<keyword evidence="3" id="KW-0732">Signal</keyword>
<name>A0AAJ0GIZ1_9PEZI</name>
<dbReference type="Pfam" id="PF14269">
    <property type="entry name" value="Arylsulfotran_2"/>
    <property type="match status" value="1"/>
</dbReference>
<evidence type="ECO:0000256" key="2">
    <source>
        <dbReference type="SAM" id="Phobius"/>
    </source>
</evidence>
<dbReference type="AlphaFoldDB" id="A0AAJ0GIZ1"/>
<dbReference type="Proteomes" id="UP001271007">
    <property type="component" value="Unassembled WGS sequence"/>
</dbReference>
<feature type="compositionally biased region" description="Basic and acidic residues" evidence="1">
    <location>
        <begin position="658"/>
        <end position="669"/>
    </location>
</feature>
<feature type="transmembrane region" description="Helical" evidence="2">
    <location>
        <begin position="592"/>
        <end position="614"/>
    </location>
</feature>
<keyword evidence="2" id="KW-0472">Membrane</keyword>
<dbReference type="InterPro" id="IPR053143">
    <property type="entry name" value="Arylsulfate_ST"/>
</dbReference>
<gene>
    <name evidence="4" type="ORF">LTR09_000015</name>
</gene>
<evidence type="ECO:0000256" key="1">
    <source>
        <dbReference type="SAM" id="MobiDB-lite"/>
    </source>
</evidence>
<dbReference type="EMBL" id="JAWDJX010000001">
    <property type="protein sequence ID" value="KAK3058451.1"/>
    <property type="molecule type" value="Genomic_DNA"/>
</dbReference>
<feature type="chain" id="PRO_5042522441" description="ASST-domain-containing protein" evidence="3">
    <location>
        <begin position="21"/>
        <end position="669"/>
    </location>
</feature>
<sequence length="669" mass="74970">MWSNALLAVVVFQTLTCALSHKHADRALAAADSQKRAVGYGGADTTTEADYFHFVTRPDIRALKWDIQLYDAKAVAPGYWFIAPYELLGQKERGAAWIGPYIYDATGELIWSGAPLFDSFNIFDFRAVQIHGENMLTAIYKREDAGVIVDDSYRIKKMVPWPGGYDAANMHEFSVFEDGAKAVVLTREVRHLSKEKSQEIGFNGECAINTNGLLELDIHGDSPQTLFNWSWIDHMSLDEITYPTRLDVDKECRNGWDANHCNAIDRFDNGDYLISCRHTDALYKISRRDGSVLWRLGGTKSDYVFVGEAKFSRQHHARVFESNETHTVITLFDNARGEGIQTATHDYTRGLILSLHDNLAEVVAEYPRPDHEYSTSRGSLEILPNGNVFMGWTFHSRISEHKADGTILMKAKLPPQKNTYRSYKAPWTGRPANPPDVLSRAVERGSSGKYTTQVHVSWNGATEVVKWHLHQTNAQGDKEKLVKSVAKGGFETSVKLDDYIHSVIVEAIDKDGRSLGQSKLVQTIPPDRDSEIFNAEQEWLEKNIPSTTSDHLHEAQGEPYGADTGTNLPALSSQAGSWDGTSLVGEHAKLTAYIGGFLTCSLVGMLCWVGFWLIHRLRRGPQTQGYLQVFKDDHENDHELDERVGESDGSRGRSTTSIDRDNGRVRKEG</sequence>